<keyword evidence="5" id="KW-1185">Reference proteome</keyword>
<dbReference type="AlphaFoldDB" id="A0A3N1Y2I4"/>
<dbReference type="Gene3D" id="1.10.287.470">
    <property type="entry name" value="Helix hairpin bin"/>
    <property type="match status" value="1"/>
</dbReference>
<protein>
    <submittedName>
        <fullName evidence="4">Multidrug resistance efflux pump</fullName>
    </submittedName>
</protein>
<dbReference type="PANTHER" id="PTHR30469">
    <property type="entry name" value="MULTIDRUG RESISTANCE PROTEIN MDTA"/>
    <property type="match status" value="1"/>
</dbReference>
<evidence type="ECO:0000256" key="2">
    <source>
        <dbReference type="SAM" id="Coils"/>
    </source>
</evidence>
<proteinExistence type="inferred from homology"/>
<feature type="domain" description="Multidrug resistance protein MdtA-like barrel-sandwich hybrid" evidence="3">
    <location>
        <begin position="72"/>
        <end position="253"/>
    </location>
</feature>
<dbReference type="SUPFAM" id="SSF111369">
    <property type="entry name" value="HlyD-like secretion proteins"/>
    <property type="match status" value="1"/>
</dbReference>
<accession>A0A3N1Y2I4</accession>
<evidence type="ECO:0000259" key="3">
    <source>
        <dbReference type="Pfam" id="PF25917"/>
    </source>
</evidence>
<evidence type="ECO:0000313" key="4">
    <source>
        <dbReference type="EMBL" id="ROR32728.1"/>
    </source>
</evidence>
<reference evidence="4 5" key="1">
    <citation type="submission" date="2018-11" db="EMBL/GenBank/DDBJ databases">
        <title>Genomic Encyclopedia of Type Strains, Phase IV (KMG-IV): sequencing the most valuable type-strain genomes for metagenomic binning, comparative biology and taxonomic classification.</title>
        <authorList>
            <person name="Goeker M."/>
        </authorList>
    </citation>
    <scope>NUCLEOTIDE SEQUENCE [LARGE SCALE GENOMIC DNA]</scope>
    <source>
        <strain evidence="4 5">DSM 100275</strain>
    </source>
</reference>
<dbReference type="Gene3D" id="2.40.50.100">
    <property type="match status" value="1"/>
</dbReference>
<dbReference type="InterPro" id="IPR058625">
    <property type="entry name" value="MdtA-like_BSH"/>
</dbReference>
<evidence type="ECO:0000313" key="5">
    <source>
        <dbReference type="Proteomes" id="UP000276634"/>
    </source>
</evidence>
<evidence type="ECO:0000256" key="1">
    <source>
        <dbReference type="ARBA" id="ARBA00009477"/>
    </source>
</evidence>
<organism evidence="4 5">
    <name type="scientific">Inmirania thermothiophila</name>
    <dbReference type="NCBI Taxonomy" id="1750597"/>
    <lineage>
        <taxon>Bacteria</taxon>
        <taxon>Pseudomonadati</taxon>
        <taxon>Pseudomonadota</taxon>
        <taxon>Gammaproteobacteria</taxon>
        <taxon>Chromatiales</taxon>
        <taxon>Ectothiorhodospiraceae</taxon>
        <taxon>Inmirania</taxon>
    </lineage>
</organism>
<dbReference type="EMBL" id="RJVI01000002">
    <property type="protein sequence ID" value="ROR32728.1"/>
    <property type="molecule type" value="Genomic_DNA"/>
</dbReference>
<dbReference type="OrthoDB" id="8524475at2"/>
<dbReference type="Pfam" id="PF25917">
    <property type="entry name" value="BSH_RND"/>
    <property type="match status" value="1"/>
</dbReference>
<sequence>MGRPLRRLAAVLLPLLVLAAGAGGLVLLARSRPQPAAAPAEARAWRVAVRTVHPGPKAPVLTLYGRVEAPRLARLRAAVGAEVVEVAVREGEAVAAGALLVRLDGAEITAELAQRRGEVAEIEAALASEALRDEADRTALARERELLRLAEAEVERVRGMMARGLASDAELDRARRELLRQRLAVDQREAALRDHGNRLAQLRARLAQARARLRRAELDRARTRITAPFAGRIAAVAVAPGDRVRAGDALAEIYDLAALEVRAQIPGPRLALVRAALAQGPLEADGRVDGAPLRLRLERLAGRAEATAGGLDGLFRILDAQEPPALGRFVAVRLALPPQPAAVALPAEALYGDDRVYEVVDGRLRAVRVERLGTDAEGRVLVRSPELADGDRVLVTQLPEAVTGLAVEAVEG</sequence>
<comment type="similarity">
    <text evidence="1">Belongs to the membrane fusion protein (MFP) (TC 8.A.1) family.</text>
</comment>
<dbReference type="Gene3D" id="2.40.30.170">
    <property type="match status" value="1"/>
</dbReference>
<gene>
    <name evidence="4" type="ORF">EDC57_1939</name>
</gene>
<dbReference type="RefSeq" id="WP_123401633.1">
    <property type="nucleotide sequence ID" value="NZ_RJVI01000002.1"/>
</dbReference>
<dbReference type="PANTHER" id="PTHR30469:SF15">
    <property type="entry name" value="HLYD FAMILY OF SECRETION PROTEINS"/>
    <property type="match status" value="1"/>
</dbReference>
<dbReference type="GO" id="GO:1990281">
    <property type="term" value="C:efflux pump complex"/>
    <property type="evidence" value="ECO:0007669"/>
    <property type="project" value="TreeGrafter"/>
</dbReference>
<keyword evidence="2" id="KW-0175">Coiled coil</keyword>
<name>A0A3N1Y2I4_9GAMM</name>
<dbReference type="Proteomes" id="UP000276634">
    <property type="component" value="Unassembled WGS sequence"/>
</dbReference>
<comment type="caution">
    <text evidence="4">The sequence shown here is derived from an EMBL/GenBank/DDBJ whole genome shotgun (WGS) entry which is preliminary data.</text>
</comment>
<feature type="coiled-coil region" evidence="2">
    <location>
        <begin position="185"/>
        <end position="226"/>
    </location>
</feature>
<dbReference type="GO" id="GO:0015562">
    <property type="term" value="F:efflux transmembrane transporter activity"/>
    <property type="evidence" value="ECO:0007669"/>
    <property type="project" value="TreeGrafter"/>
</dbReference>